<sequence length="69" mass="7845">MTKKQILLVSVLSVVLIFVLSLSIVLFKKPQKQEKEVYFATPTITKTYCFHKKSFPAPYAEVNGLPMDP</sequence>
<evidence type="ECO:0000256" key="1">
    <source>
        <dbReference type="SAM" id="Phobius"/>
    </source>
</evidence>
<feature type="transmembrane region" description="Helical" evidence="1">
    <location>
        <begin position="6"/>
        <end position="27"/>
    </location>
</feature>
<gene>
    <name evidence="2" type="ORF">ENV41_02485</name>
</gene>
<organism evidence="2">
    <name type="scientific">candidate division CPR3 bacterium</name>
    <dbReference type="NCBI Taxonomy" id="2268181"/>
    <lineage>
        <taxon>Bacteria</taxon>
        <taxon>Bacteria division CPR3</taxon>
    </lineage>
</organism>
<dbReference type="EMBL" id="DTGG01000079">
    <property type="protein sequence ID" value="HFZ08984.1"/>
    <property type="molecule type" value="Genomic_DNA"/>
</dbReference>
<keyword evidence="1" id="KW-1133">Transmembrane helix</keyword>
<accession>A0A7V3N4I6</accession>
<evidence type="ECO:0000313" key="2">
    <source>
        <dbReference type="EMBL" id="HFZ08984.1"/>
    </source>
</evidence>
<name>A0A7V3N4I6_UNCC3</name>
<dbReference type="AlphaFoldDB" id="A0A7V3N4I6"/>
<keyword evidence="1" id="KW-0812">Transmembrane</keyword>
<keyword evidence="1" id="KW-0472">Membrane</keyword>
<proteinExistence type="predicted"/>
<comment type="caution">
    <text evidence="2">The sequence shown here is derived from an EMBL/GenBank/DDBJ whole genome shotgun (WGS) entry which is preliminary data.</text>
</comment>
<protein>
    <submittedName>
        <fullName evidence="2">Uncharacterized protein</fullName>
    </submittedName>
</protein>
<reference evidence="2" key="1">
    <citation type="journal article" date="2020" name="mSystems">
        <title>Genome- and Community-Level Interaction Insights into Carbon Utilization and Element Cycling Functions of Hydrothermarchaeota in Hydrothermal Sediment.</title>
        <authorList>
            <person name="Zhou Z."/>
            <person name="Liu Y."/>
            <person name="Xu W."/>
            <person name="Pan J."/>
            <person name="Luo Z.H."/>
            <person name="Li M."/>
        </authorList>
    </citation>
    <scope>NUCLEOTIDE SEQUENCE [LARGE SCALE GENOMIC DNA]</scope>
    <source>
        <strain evidence="2">SpSt-757</strain>
    </source>
</reference>